<proteinExistence type="predicted"/>
<dbReference type="AlphaFoldDB" id="A0AA92TP85"/>
<sequence>MFPTKRFKFARIKSIDNEALLRQLVQSSQKKVPLFFTTDRLVQILDFGEVSTDRQVLSRVTRKVLSNSKHTLLCLCGHNVWARIKPNTIENTAVVRPRGWRRKASKERLVFRYVQRMKQINPEELGT</sequence>
<evidence type="ECO:0000313" key="1">
    <source>
        <dbReference type="EMBL" id="RGU88464.1"/>
    </source>
</evidence>
<gene>
    <name evidence="1" type="ORF">DWW35_15785</name>
</gene>
<reference evidence="1 2" key="1">
    <citation type="submission" date="2018-08" db="EMBL/GenBank/DDBJ databases">
        <title>A genome reference for cultivated species of the human gut microbiota.</title>
        <authorList>
            <person name="Zou Y."/>
            <person name="Xue W."/>
            <person name="Luo G."/>
        </authorList>
    </citation>
    <scope>NUCLEOTIDE SEQUENCE [LARGE SCALE GENOMIC DNA]</scope>
    <source>
        <strain evidence="1 2">AF15-25</strain>
    </source>
</reference>
<comment type="caution">
    <text evidence="1">The sequence shown here is derived from an EMBL/GenBank/DDBJ whole genome shotgun (WGS) entry which is preliminary data.</text>
</comment>
<protein>
    <submittedName>
        <fullName evidence="1">Uncharacterized protein</fullName>
    </submittedName>
</protein>
<accession>A0AA92TP85</accession>
<evidence type="ECO:0000313" key="2">
    <source>
        <dbReference type="Proteomes" id="UP000285236"/>
    </source>
</evidence>
<name>A0AA92TP85_9BACT</name>
<organism evidence="1 2">
    <name type="scientific">Segatella copri</name>
    <dbReference type="NCBI Taxonomy" id="165179"/>
    <lineage>
        <taxon>Bacteria</taxon>
        <taxon>Pseudomonadati</taxon>
        <taxon>Bacteroidota</taxon>
        <taxon>Bacteroidia</taxon>
        <taxon>Bacteroidales</taxon>
        <taxon>Prevotellaceae</taxon>
        <taxon>Segatella</taxon>
    </lineage>
</organism>
<dbReference type="EMBL" id="QRYP01000101">
    <property type="protein sequence ID" value="RGU88464.1"/>
    <property type="molecule type" value="Genomic_DNA"/>
</dbReference>
<dbReference type="Proteomes" id="UP000285236">
    <property type="component" value="Unassembled WGS sequence"/>
</dbReference>